<evidence type="ECO:0000256" key="2">
    <source>
        <dbReference type="ARBA" id="ARBA00022617"/>
    </source>
</evidence>
<evidence type="ECO:0000256" key="6">
    <source>
        <dbReference type="PIRSR" id="PIRSR000027-1"/>
    </source>
</evidence>
<evidence type="ECO:0000256" key="3">
    <source>
        <dbReference type="ARBA" id="ARBA00022723"/>
    </source>
</evidence>
<keyword evidence="3 6" id="KW-0479">Metal-binding</keyword>
<comment type="caution">
    <text evidence="10">The sequence shown here is derived from an EMBL/GenBank/DDBJ whole genome shotgun (WGS) entry which is preliminary data.</text>
</comment>
<dbReference type="AlphaFoldDB" id="A0A454JE82"/>
<keyword evidence="11" id="KW-1185">Reference proteome</keyword>
<dbReference type="RefSeq" id="WP_103526031.1">
    <property type="nucleotide sequence ID" value="NZ_JAIZDC010000008.1"/>
</dbReference>
<keyword evidence="2 7" id="KW-0349">Heme</keyword>
<name>A0A454JE82_9NEIS</name>
<proteinExistence type="predicted"/>
<keyword evidence="1" id="KW-0813">Transport</keyword>
<dbReference type="PIRSF" id="PIRSF000027">
    <property type="entry name" value="Cytc_c_prime"/>
    <property type="match status" value="1"/>
</dbReference>
<dbReference type="Proteomes" id="UP000274139">
    <property type="component" value="Unassembled WGS sequence"/>
</dbReference>
<feature type="binding site" description="axial binding residue" evidence="6">
    <location>
        <position position="140"/>
    </location>
    <ligand>
        <name>heme c</name>
        <dbReference type="ChEBI" id="CHEBI:61717"/>
    </ligand>
    <ligandPart>
        <name>Fe</name>
        <dbReference type="ChEBI" id="CHEBI:18248"/>
    </ligandPart>
</feature>
<organism evidence="10 11">
    <name type="scientific">Aquitalea palustris</name>
    <dbReference type="NCBI Taxonomy" id="2480983"/>
    <lineage>
        <taxon>Bacteria</taxon>
        <taxon>Pseudomonadati</taxon>
        <taxon>Pseudomonadota</taxon>
        <taxon>Betaproteobacteria</taxon>
        <taxon>Neisseriales</taxon>
        <taxon>Chromobacteriaceae</taxon>
        <taxon>Aquitalea</taxon>
    </lineage>
</organism>
<comment type="PTM">
    <text evidence="7">Binds 1 heme group per subunit.</text>
</comment>
<dbReference type="GO" id="GO:0009055">
    <property type="term" value="F:electron transfer activity"/>
    <property type="evidence" value="ECO:0007669"/>
    <property type="project" value="InterPro"/>
</dbReference>
<feature type="binding site" description="covalent" evidence="7">
    <location>
        <position position="139"/>
    </location>
    <ligand>
        <name>heme c</name>
        <dbReference type="ChEBI" id="CHEBI:61717"/>
    </ligand>
</feature>
<dbReference type="Gene3D" id="1.20.120.10">
    <property type="entry name" value="Cytochrome c/b562"/>
    <property type="match status" value="1"/>
</dbReference>
<dbReference type="OrthoDB" id="5520910at2"/>
<dbReference type="InterPro" id="IPR002321">
    <property type="entry name" value="Cyt_c_II"/>
</dbReference>
<dbReference type="GO" id="GO:0005506">
    <property type="term" value="F:iron ion binding"/>
    <property type="evidence" value="ECO:0007669"/>
    <property type="project" value="InterPro"/>
</dbReference>
<keyword evidence="9" id="KW-0732">Signal</keyword>
<dbReference type="Pfam" id="PF01322">
    <property type="entry name" value="Cytochrom_C_2"/>
    <property type="match status" value="1"/>
</dbReference>
<reference evidence="10 11" key="1">
    <citation type="submission" date="2018-10" db="EMBL/GenBank/DDBJ databases">
        <title>Draft genome sequence of Aquitalea MWU14-2217 isolated from a wild cranberry bog in Provincetown, Massachusetts.</title>
        <authorList>
            <person name="Ebadzadsahrai G."/>
            <person name="Soby S."/>
        </authorList>
    </citation>
    <scope>NUCLEOTIDE SEQUENCE [LARGE SCALE GENOMIC DNA]</scope>
    <source>
        <strain evidence="10 11">MWU14-2217</strain>
    </source>
</reference>
<accession>A0A454JE82</accession>
<protein>
    <submittedName>
        <fullName evidence="10">Cytochrome c</fullName>
    </submittedName>
</protein>
<evidence type="ECO:0000256" key="5">
    <source>
        <dbReference type="ARBA" id="ARBA00023004"/>
    </source>
</evidence>
<feature type="region of interest" description="Disordered" evidence="8">
    <location>
        <begin position="70"/>
        <end position="90"/>
    </location>
</feature>
<dbReference type="GO" id="GO:0042597">
    <property type="term" value="C:periplasmic space"/>
    <property type="evidence" value="ECO:0007669"/>
    <property type="project" value="InterPro"/>
</dbReference>
<dbReference type="PROSITE" id="PS51009">
    <property type="entry name" value="CYTCII"/>
    <property type="match status" value="1"/>
</dbReference>
<gene>
    <name evidence="10" type="ORF">EAY64_17560</name>
</gene>
<keyword evidence="5 6" id="KW-0408">Iron</keyword>
<dbReference type="GO" id="GO:0020037">
    <property type="term" value="F:heme binding"/>
    <property type="evidence" value="ECO:0007669"/>
    <property type="project" value="InterPro"/>
</dbReference>
<sequence>MKKILMLSLCAVLAGPTFAADDPVVARQTIFKQFKKDAAAMGKMVKADTFNKDEFSKLASHLDELAQQPWQHFPAGSASGQSKQKTDAKAEIWSKSADWTKAIDNLKAETAKLKQVAANGDVASIKIQFGAVQKTCKSCHDSFRKD</sequence>
<feature type="chain" id="PRO_5019110797" evidence="9">
    <location>
        <begin position="20"/>
        <end position="146"/>
    </location>
</feature>
<feature type="binding site" description="covalent" evidence="7">
    <location>
        <position position="136"/>
    </location>
    <ligand>
        <name>heme c</name>
        <dbReference type="ChEBI" id="CHEBI:61717"/>
    </ligand>
</feature>
<evidence type="ECO:0000256" key="9">
    <source>
        <dbReference type="SAM" id="SignalP"/>
    </source>
</evidence>
<evidence type="ECO:0000256" key="4">
    <source>
        <dbReference type="ARBA" id="ARBA00022982"/>
    </source>
</evidence>
<evidence type="ECO:0000313" key="10">
    <source>
        <dbReference type="EMBL" id="RMC92938.1"/>
    </source>
</evidence>
<feature type="signal peptide" evidence="9">
    <location>
        <begin position="1"/>
        <end position="19"/>
    </location>
</feature>
<dbReference type="SUPFAM" id="SSF47175">
    <property type="entry name" value="Cytochromes"/>
    <property type="match status" value="1"/>
</dbReference>
<dbReference type="EMBL" id="RFAR01000089">
    <property type="protein sequence ID" value="RMC92938.1"/>
    <property type="molecule type" value="Genomic_DNA"/>
</dbReference>
<dbReference type="InterPro" id="IPR010980">
    <property type="entry name" value="Cyt_c/b562"/>
</dbReference>
<evidence type="ECO:0000256" key="1">
    <source>
        <dbReference type="ARBA" id="ARBA00022448"/>
    </source>
</evidence>
<evidence type="ECO:0000256" key="7">
    <source>
        <dbReference type="PIRSR" id="PIRSR000027-2"/>
    </source>
</evidence>
<dbReference type="InterPro" id="IPR012127">
    <property type="entry name" value="Cyt_c_prime"/>
</dbReference>
<evidence type="ECO:0000313" key="11">
    <source>
        <dbReference type="Proteomes" id="UP000274139"/>
    </source>
</evidence>
<evidence type="ECO:0000256" key="8">
    <source>
        <dbReference type="SAM" id="MobiDB-lite"/>
    </source>
</evidence>
<dbReference type="GO" id="GO:0022900">
    <property type="term" value="P:electron transport chain"/>
    <property type="evidence" value="ECO:0007669"/>
    <property type="project" value="InterPro"/>
</dbReference>
<keyword evidence="4" id="KW-0249">Electron transport</keyword>